<gene>
    <name evidence="1" type="ORF">CAMP_LOCUS12264</name>
</gene>
<proteinExistence type="predicted"/>
<dbReference type="AlphaFoldDB" id="A0A9P1IR27"/>
<comment type="caution">
    <text evidence="1">The sequence shown here is derived from an EMBL/GenBank/DDBJ whole genome shotgun (WGS) entry which is preliminary data.</text>
</comment>
<protein>
    <submittedName>
        <fullName evidence="1">Uncharacterized protein</fullName>
    </submittedName>
</protein>
<evidence type="ECO:0000313" key="1">
    <source>
        <dbReference type="EMBL" id="CAI5449627.1"/>
    </source>
</evidence>
<sequence length="239" mass="27816">MSTKADIEFYVGGPGVNEKLKEKEPTWFYIESKNISLDFKVEIFSTKTKKQVPVMMEVLPQYNVVVVFYIIFVERGAIRRKFLVEIEAQSPIDATDKKESNQIQNLDVASIQNDSVLSDRTWLFPDRDDSLDADDSVSSTKTPTPTVHDSKKCETYKKQLELLTILAEFEIIETAKIFEFSENEPPHSIMPNRLYTYLDEWTQKLDEHQINTVINKIAEIYHLKAENIKLTMKRKKEKK</sequence>
<dbReference type="EMBL" id="CANHGI010000004">
    <property type="protein sequence ID" value="CAI5449627.1"/>
    <property type="molecule type" value="Genomic_DNA"/>
</dbReference>
<dbReference type="Proteomes" id="UP001152747">
    <property type="component" value="Unassembled WGS sequence"/>
</dbReference>
<organism evidence="1 2">
    <name type="scientific">Caenorhabditis angaria</name>
    <dbReference type="NCBI Taxonomy" id="860376"/>
    <lineage>
        <taxon>Eukaryota</taxon>
        <taxon>Metazoa</taxon>
        <taxon>Ecdysozoa</taxon>
        <taxon>Nematoda</taxon>
        <taxon>Chromadorea</taxon>
        <taxon>Rhabditida</taxon>
        <taxon>Rhabditina</taxon>
        <taxon>Rhabditomorpha</taxon>
        <taxon>Rhabditoidea</taxon>
        <taxon>Rhabditidae</taxon>
        <taxon>Peloderinae</taxon>
        <taxon>Caenorhabditis</taxon>
    </lineage>
</organism>
<reference evidence="1" key="1">
    <citation type="submission" date="2022-11" db="EMBL/GenBank/DDBJ databases">
        <authorList>
            <person name="Kikuchi T."/>
        </authorList>
    </citation>
    <scope>NUCLEOTIDE SEQUENCE</scope>
    <source>
        <strain evidence="1">PS1010</strain>
    </source>
</reference>
<accession>A0A9P1IR27</accession>
<evidence type="ECO:0000313" key="2">
    <source>
        <dbReference type="Proteomes" id="UP001152747"/>
    </source>
</evidence>
<name>A0A9P1IR27_9PELO</name>
<keyword evidence="2" id="KW-1185">Reference proteome</keyword>